<feature type="compositionally biased region" description="Low complexity" evidence="15">
    <location>
        <begin position="267"/>
        <end position="277"/>
    </location>
</feature>
<evidence type="ECO:0000256" key="3">
    <source>
        <dbReference type="ARBA" id="ARBA00004906"/>
    </source>
</evidence>
<keyword evidence="7" id="KW-0479">Metal-binding</keyword>
<dbReference type="Pfam" id="PF13639">
    <property type="entry name" value="zf-RING_2"/>
    <property type="match status" value="1"/>
</dbReference>
<keyword evidence="6 16" id="KW-0812">Transmembrane</keyword>
<dbReference type="GO" id="GO:0031625">
    <property type="term" value="F:ubiquitin protein ligase binding"/>
    <property type="evidence" value="ECO:0007669"/>
    <property type="project" value="TreeGrafter"/>
</dbReference>
<keyword evidence="5" id="KW-0808">Transferase</keyword>
<dbReference type="FunFam" id="3.30.40.10:FF:000231">
    <property type="entry name" value="RING-H2 finger protein ATL46"/>
    <property type="match status" value="1"/>
</dbReference>
<name>A0A835CED7_9FABA</name>
<feature type="compositionally biased region" description="Acidic residues" evidence="15">
    <location>
        <begin position="220"/>
        <end position="234"/>
    </location>
</feature>
<feature type="compositionally biased region" description="Acidic residues" evidence="15">
    <location>
        <begin position="257"/>
        <end position="266"/>
    </location>
</feature>
<evidence type="ECO:0000256" key="15">
    <source>
        <dbReference type="SAM" id="MobiDB-lite"/>
    </source>
</evidence>
<keyword evidence="12 16" id="KW-0472">Membrane</keyword>
<comment type="similarity">
    <text evidence="13">Belongs to the RING-type zinc finger family. ATL subfamily.</text>
</comment>
<keyword evidence="8 14" id="KW-0863">Zinc-finger</keyword>
<evidence type="ECO:0000256" key="16">
    <source>
        <dbReference type="SAM" id="Phobius"/>
    </source>
</evidence>
<dbReference type="Proteomes" id="UP000634136">
    <property type="component" value="Unassembled WGS sequence"/>
</dbReference>
<dbReference type="AlphaFoldDB" id="A0A835CED7"/>
<evidence type="ECO:0000256" key="11">
    <source>
        <dbReference type="ARBA" id="ARBA00022989"/>
    </source>
</evidence>
<dbReference type="GO" id="GO:0008270">
    <property type="term" value="F:zinc ion binding"/>
    <property type="evidence" value="ECO:0007669"/>
    <property type="project" value="UniProtKB-KW"/>
</dbReference>
<dbReference type="PROSITE" id="PS50089">
    <property type="entry name" value="ZF_RING_2"/>
    <property type="match status" value="1"/>
</dbReference>
<keyword evidence="11 16" id="KW-1133">Transmembrane helix</keyword>
<sequence>MPSIISLQKGDSFKYYHYYTSSPESPFSSFQSPYDEKSSSSSSISRISPLILLVIIVLALIFFLYGIVHLVLWFLMKTPSSPSSSSSPLYQSSNRFPPESTRSRGLQRQLHHLFRLHDSGLEQSLIDALPVFYYEDVVVLGSKQPFDCAVCLCEFSEQDKLRLLPMCSHAFHINCIDTWLLSNSTCPLCRATISISSSSSSGLSMENPLYRFRGGGGGERDEENNVGCSDGEDQNGEKRVFSVRLGKFRNVNGGGGMEEDDGEEEGNNTNTTSSSRDMNGRRCYSMGSYQYVVSGSDVKVIWLWSNKTNFHYSSNNTAFP</sequence>
<evidence type="ECO:0000256" key="14">
    <source>
        <dbReference type="PROSITE-ProRule" id="PRU00175"/>
    </source>
</evidence>
<keyword evidence="10" id="KW-0862">Zinc</keyword>
<dbReference type="GO" id="GO:0061630">
    <property type="term" value="F:ubiquitin protein ligase activity"/>
    <property type="evidence" value="ECO:0007669"/>
    <property type="project" value="UniProtKB-EC"/>
</dbReference>
<evidence type="ECO:0000256" key="13">
    <source>
        <dbReference type="ARBA" id="ARBA00024209"/>
    </source>
</evidence>
<evidence type="ECO:0000256" key="9">
    <source>
        <dbReference type="ARBA" id="ARBA00022786"/>
    </source>
</evidence>
<evidence type="ECO:0000256" key="12">
    <source>
        <dbReference type="ARBA" id="ARBA00023136"/>
    </source>
</evidence>
<dbReference type="SUPFAM" id="SSF57850">
    <property type="entry name" value="RING/U-box"/>
    <property type="match status" value="1"/>
</dbReference>
<accession>A0A835CED7</accession>
<dbReference type="InterPro" id="IPR001841">
    <property type="entry name" value="Znf_RING"/>
</dbReference>
<evidence type="ECO:0000259" key="17">
    <source>
        <dbReference type="PROSITE" id="PS50089"/>
    </source>
</evidence>
<organism evidence="18 19">
    <name type="scientific">Senna tora</name>
    <dbReference type="NCBI Taxonomy" id="362788"/>
    <lineage>
        <taxon>Eukaryota</taxon>
        <taxon>Viridiplantae</taxon>
        <taxon>Streptophyta</taxon>
        <taxon>Embryophyta</taxon>
        <taxon>Tracheophyta</taxon>
        <taxon>Spermatophyta</taxon>
        <taxon>Magnoliopsida</taxon>
        <taxon>eudicotyledons</taxon>
        <taxon>Gunneridae</taxon>
        <taxon>Pentapetalae</taxon>
        <taxon>rosids</taxon>
        <taxon>fabids</taxon>
        <taxon>Fabales</taxon>
        <taxon>Fabaceae</taxon>
        <taxon>Caesalpinioideae</taxon>
        <taxon>Cassia clade</taxon>
        <taxon>Senna</taxon>
    </lineage>
</organism>
<gene>
    <name evidence="18" type="ORF">G2W53_006833</name>
</gene>
<evidence type="ECO:0000256" key="2">
    <source>
        <dbReference type="ARBA" id="ARBA00004167"/>
    </source>
</evidence>
<dbReference type="PANTHER" id="PTHR45768:SF74">
    <property type="entry name" value="TRANSCRIPTION FACTOR C2H2 FAMILY-RELATED"/>
    <property type="match status" value="1"/>
</dbReference>
<evidence type="ECO:0000313" key="18">
    <source>
        <dbReference type="EMBL" id="KAF7838351.1"/>
    </source>
</evidence>
<comment type="subcellular location">
    <subcellularLocation>
        <location evidence="2">Membrane</location>
        <topology evidence="2">Single-pass membrane protein</topology>
    </subcellularLocation>
</comment>
<evidence type="ECO:0000256" key="7">
    <source>
        <dbReference type="ARBA" id="ARBA00022723"/>
    </source>
</evidence>
<dbReference type="EMBL" id="JAAIUW010000003">
    <property type="protein sequence ID" value="KAF7838351.1"/>
    <property type="molecule type" value="Genomic_DNA"/>
</dbReference>
<dbReference type="SMART" id="SM00184">
    <property type="entry name" value="RING"/>
    <property type="match status" value="1"/>
</dbReference>
<comment type="caution">
    <text evidence="18">The sequence shown here is derived from an EMBL/GenBank/DDBJ whole genome shotgun (WGS) entry which is preliminary data.</text>
</comment>
<dbReference type="PANTHER" id="PTHR45768">
    <property type="entry name" value="E3 UBIQUITIN-PROTEIN LIGASE RNF13-LIKE"/>
    <property type="match status" value="1"/>
</dbReference>
<feature type="region of interest" description="Disordered" evidence="15">
    <location>
        <begin position="82"/>
        <end position="103"/>
    </location>
</feature>
<proteinExistence type="inferred from homology"/>
<keyword evidence="9" id="KW-0833">Ubl conjugation pathway</keyword>
<evidence type="ECO:0000256" key="10">
    <source>
        <dbReference type="ARBA" id="ARBA00022833"/>
    </source>
</evidence>
<feature type="transmembrane region" description="Helical" evidence="16">
    <location>
        <begin position="50"/>
        <end position="76"/>
    </location>
</feature>
<protein>
    <recommendedName>
        <fullName evidence="4">RING-type E3 ubiquitin transferase</fullName>
        <ecNumber evidence="4">2.3.2.27</ecNumber>
    </recommendedName>
</protein>
<feature type="region of interest" description="Disordered" evidence="15">
    <location>
        <begin position="212"/>
        <end position="235"/>
    </location>
</feature>
<evidence type="ECO:0000256" key="4">
    <source>
        <dbReference type="ARBA" id="ARBA00012483"/>
    </source>
</evidence>
<dbReference type="GO" id="GO:0016020">
    <property type="term" value="C:membrane"/>
    <property type="evidence" value="ECO:0007669"/>
    <property type="project" value="UniProtKB-SubCell"/>
</dbReference>
<keyword evidence="19" id="KW-1185">Reference proteome</keyword>
<feature type="domain" description="RING-type" evidence="17">
    <location>
        <begin position="148"/>
        <end position="190"/>
    </location>
</feature>
<reference evidence="18" key="1">
    <citation type="submission" date="2020-09" db="EMBL/GenBank/DDBJ databases">
        <title>Genome-Enabled Discovery of Anthraquinone Biosynthesis in Senna tora.</title>
        <authorList>
            <person name="Kang S.-H."/>
            <person name="Pandey R.P."/>
            <person name="Lee C.-M."/>
            <person name="Sim J.-S."/>
            <person name="Jeong J.-T."/>
            <person name="Choi B.-S."/>
            <person name="Jung M."/>
            <person name="Ginzburg D."/>
            <person name="Zhao K."/>
            <person name="Won S.Y."/>
            <person name="Oh T.-J."/>
            <person name="Yu Y."/>
            <person name="Kim N.-H."/>
            <person name="Lee O.R."/>
            <person name="Lee T.-H."/>
            <person name="Bashyal P."/>
            <person name="Kim T.-S."/>
            <person name="Lee W.-H."/>
            <person name="Kawkins C."/>
            <person name="Kim C.-K."/>
            <person name="Kim J.S."/>
            <person name="Ahn B.O."/>
            <person name="Rhee S.Y."/>
            <person name="Sohng J.K."/>
        </authorList>
    </citation>
    <scope>NUCLEOTIDE SEQUENCE</scope>
    <source>
        <tissue evidence="18">Leaf</tissue>
    </source>
</reference>
<evidence type="ECO:0000256" key="1">
    <source>
        <dbReference type="ARBA" id="ARBA00000900"/>
    </source>
</evidence>
<feature type="region of interest" description="Disordered" evidence="15">
    <location>
        <begin position="249"/>
        <end position="279"/>
    </location>
</feature>
<dbReference type="Gene3D" id="3.30.40.10">
    <property type="entry name" value="Zinc/RING finger domain, C3HC4 (zinc finger)"/>
    <property type="match status" value="1"/>
</dbReference>
<dbReference type="InterPro" id="IPR013083">
    <property type="entry name" value="Znf_RING/FYVE/PHD"/>
</dbReference>
<comment type="catalytic activity">
    <reaction evidence="1">
        <text>S-ubiquitinyl-[E2 ubiquitin-conjugating enzyme]-L-cysteine + [acceptor protein]-L-lysine = [E2 ubiquitin-conjugating enzyme]-L-cysteine + N(6)-ubiquitinyl-[acceptor protein]-L-lysine.</text>
        <dbReference type="EC" id="2.3.2.27"/>
    </reaction>
</comment>
<dbReference type="EC" id="2.3.2.27" evidence="4"/>
<evidence type="ECO:0000256" key="8">
    <source>
        <dbReference type="ARBA" id="ARBA00022771"/>
    </source>
</evidence>
<evidence type="ECO:0000313" key="19">
    <source>
        <dbReference type="Proteomes" id="UP000634136"/>
    </source>
</evidence>
<dbReference type="OrthoDB" id="8062037at2759"/>
<comment type="pathway">
    <text evidence="3">Protein modification; protein ubiquitination.</text>
</comment>
<dbReference type="CDD" id="cd16461">
    <property type="entry name" value="RING-H2_EL5-like"/>
    <property type="match status" value="1"/>
</dbReference>
<evidence type="ECO:0000256" key="6">
    <source>
        <dbReference type="ARBA" id="ARBA00022692"/>
    </source>
</evidence>
<evidence type="ECO:0000256" key="5">
    <source>
        <dbReference type="ARBA" id="ARBA00022679"/>
    </source>
</evidence>